<keyword evidence="3" id="KW-1185">Reference proteome</keyword>
<organism evidence="2 3">
    <name type="scientific">Metallumcola ferriviriculae</name>
    <dbReference type="NCBI Taxonomy" id="3039180"/>
    <lineage>
        <taxon>Bacteria</taxon>
        <taxon>Bacillati</taxon>
        <taxon>Bacillota</taxon>
        <taxon>Clostridia</taxon>
        <taxon>Neomoorellales</taxon>
        <taxon>Desulfitibacteraceae</taxon>
        <taxon>Metallumcola</taxon>
    </lineage>
</organism>
<accession>A0AAU0UNA5</accession>
<dbReference type="PANTHER" id="PTHR13707:SF60">
    <property type="entry name" value="ACETATE COA-TRANSFERASE SUBUNIT ALPHA"/>
    <property type="match status" value="1"/>
</dbReference>
<dbReference type="SMART" id="SM00882">
    <property type="entry name" value="CoA_trans"/>
    <property type="match status" value="1"/>
</dbReference>
<dbReference type="Pfam" id="PF01144">
    <property type="entry name" value="CoA_trans"/>
    <property type="match status" value="1"/>
</dbReference>
<dbReference type="Proteomes" id="UP001329915">
    <property type="component" value="Chromosome"/>
</dbReference>
<dbReference type="Gene3D" id="3.40.1080.10">
    <property type="entry name" value="Glutaconate Coenzyme A-transferase"/>
    <property type="match status" value="1"/>
</dbReference>
<evidence type="ECO:0000313" key="3">
    <source>
        <dbReference type="Proteomes" id="UP001329915"/>
    </source>
</evidence>
<proteinExistence type="predicted"/>
<dbReference type="RefSeq" id="WP_366922205.1">
    <property type="nucleotide sequence ID" value="NZ_CP121694.1"/>
</dbReference>
<dbReference type="SUPFAM" id="SSF100950">
    <property type="entry name" value="NagB/RpiA/CoA transferase-like"/>
    <property type="match status" value="1"/>
</dbReference>
<dbReference type="AlphaFoldDB" id="A0AAU0UNA5"/>
<evidence type="ECO:0000256" key="1">
    <source>
        <dbReference type="ARBA" id="ARBA00022679"/>
    </source>
</evidence>
<dbReference type="EMBL" id="CP121694">
    <property type="protein sequence ID" value="WRO22808.1"/>
    <property type="molecule type" value="Genomic_DNA"/>
</dbReference>
<dbReference type="GO" id="GO:0008410">
    <property type="term" value="F:CoA-transferase activity"/>
    <property type="evidence" value="ECO:0007669"/>
    <property type="project" value="InterPro"/>
</dbReference>
<dbReference type="InterPro" id="IPR004165">
    <property type="entry name" value="CoA_trans_fam_I"/>
</dbReference>
<keyword evidence="1" id="KW-0808">Transferase</keyword>
<evidence type="ECO:0008006" key="4">
    <source>
        <dbReference type="Google" id="ProtNLM"/>
    </source>
</evidence>
<reference evidence="2 3" key="1">
    <citation type="submission" date="2023-04" db="EMBL/GenBank/DDBJ databases">
        <authorList>
            <person name="Hsu D."/>
        </authorList>
    </citation>
    <scope>NUCLEOTIDE SEQUENCE [LARGE SCALE GENOMIC DNA]</scope>
    <source>
        <strain evidence="2 3">MK1</strain>
    </source>
</reference>
<dbReference type="PANTHER" id="PTHR13707">
    <property type="entry name" value="KETOACID-COENZYME A TRANSFERASE"/>
    <property type="match status" value="1"/>
</dbReference>
<evidence type="ECO:0000313" key="2">
    <source>
        <dbReference type="EMBL" id="WRO22808.1"/>
    </source>
</evidence>
<dbReference type="InterPro" id="IPR037171">
    <property type="entry name" value="NagB/RpiA_transferase-like"/>
</dbReference>
<name>A0AAU0UNA5_9FIRM</name>
<sequence length="294" mass="31771">MERKSVVTTVQEAAAKIENGMTVAIGGFISSNIPMVLIREMIRNKTKNLTIVAIPAGLEIDLLLAAGCVGKLIVPYVGAEAIAPISPIFRQTVEKGQVEVMEVDSGIVLAGLKAGVAGLPFMPWRGGVGTSLPELNPTLKVFNDPINGEPLLAVPAIVPDVAFLHAAYADKYGNVAHYGTTFMDKTMAGAAETTVVQVEQIIPHEFVMGKPNSVTIPNFYVDRIVKAPYGSHPYASEGFYSADIEHLQEYLHAVKSDDPDGVENYLNKYVTNLSDHEDYLETIGIRKLLSLAEF</sequence>
<gene>
    <name evidence="2" type="ORF">MFMK1_002649</name>
</gene>
<dbReference type="KEGG" id="dbc:MFMK1_002649"/>
<protein>
    <recommendedName>
        <fullName evidence="4">CoA transferase subunit A</fullName>
    </recommendedName>
</protein>
<dbReference type="Gene3D" id="3.30.30.40">
    <property type="match status" value="1"/>
</dbReference>